<evidence type="ECO:0000313" key="7">
    <source>
        <dbReference type="Proteomes" id="UP000807306"/>
    </source>
</evidence>
<accession>A0A9P6E912</accession>
<keyword evidence="7" id="KW-1185">Reference proteome</keyword>
<feature type="compositionally biased region" description="Polar residues" evidence="4">
    <location>
        <begin position="336"/>
        <end position="349"/>
    </location>
</feature>
<feature type="region of interest" description="Disordered" evidence="4">
    <location>
        <begin position="267"/>
        <end position="481"/>
    </location>
</feature>
<feature type="compositionally biased region" description="Basic residues" evidence="4">
    <location>
        <begin position="186"/>
        <end position="195"/>
    </location>
</feature>
<dbReference type="EMBL" id="MU157890">
    <property type="protein sequence ID" value="KAF9524966.1"/>
    <property type="molecule type" value="Genomic_DNA"/>
</dbReference>
<feature type="compositionally biased region" description="Polar residues" evidence="4">
    <location>
        <begin position="555"/>
        <end position="564"/>
    </location>
</feature>
<dbReference type="Gene3D" id="1.10.30.10">
    <property type="entry name" value="High mobility group box domain"/>
    <property type="match status" value="1"/>
</dbReference>
<keyword evidence="1 3" id="KW-0238">DNA-binding</keyword>
<dbReference type="PROSITE" id="PS50118">
    <property type="entry name" value="HMG_BOX_2"/>
    <property type="match status" value="1"/>
</dbReference>
<feature type="compositionally biased region" description="Low complexity" evidence="4">
    <location>
        <begin position="318"/>
        <end position="328"/>
    </location>
</feature>
<dbReference type="Pfam" id="PF00505">
    <property type="entry name" value="HMG_box"/>
    <property type="match status" value="1"/>
</dbReference>
<reference evidence="6" key="1">
    <citation type="submission" date="2020-11" db="EMBL/GenBank/DDBJ databases">
        <authorList>
            <consortium name="DOE Joint Genome Institute"/>
            <person name="Ahrendt S."/>
            <person name="Riley R."/>
            <person name="Andreopoulos W."/>
            <person name="Labutti K."/>
            <person name="Pangilinan J."/>
            <person name="Ruiz-Duenas F.J."/>
            <person name="Barrasa J.M."/>
            <person name="Sanchez-Garcia M."/>
            <person name="Camarero S."/>
            <person name="Miyauchi S."/>
            <person name="Serrano A."/>
            <person name="Linde D."/>
            <person name="Babiker R."/>
            <person name="Drula E."/>
            <person name="Ayuso-Fernandez I."/>
            <person name="Pacheco R."/>
            <person name="Padilla G."/>
            <person name="Ferreira P."/>
            <person name="Barriuso J."/>
            <person name="Kellner H."/>
            <person name="Castanera R."/>
            <person name="Alfaro M."/>
            <person name="Ramirez L."/>
            <person name="Pisabarro A.G."/>
            <person name="Kuo A."/>
            <person name="Tritt A."/>
            <person name="Lipzen A."/>
            <person name="He G."/>
            <person name="Yan M."/>
            <person name="Ng V."/>
            <person name="Cullen D."/>
            <person name="Martin F."/>
            <person name="Rosso M.-N."/>
            <person name="Henrissat B."/>
            <person name="Hibbett D."/>
            <person name="Martinez A.T."/>
            <person name="Grigoriev I.V."/>
        </authorList>
    </citation>
    <scope>NUCLEOTIDE SEQUENCE</scope>
    <source>
        <strain evidence="6">CBS 506.95</strain>
    </source>
</reference>
<evidence type="ECO:0000256" key="3">
    <source>
        <dbReference type="PROSITE-ProRule" id="PRU00267"/>
    </source>
</evidence>
<feature type="compositionally biased region" description="Basic and acidic residues" evidence="4">
    <location>
        <begin position="371"/>
        <end position="380"/>
    </location>
</feature>
<dbReference type="AlphaFoldDB" id="A0A9P6E912"/>
<feature type="region of interest" description="Disordered" evidence="4">
    <location>
        <begin position="649"/>
        <end position="699"/>
    </location>
</feature>
<evidence type="ECO:0000259" key="5">
    <source>
        <dbReference type="PROSITE" id="PS50118"/>
    </source>
</evidence>
<feature type="compositionally biased region" description="Low complexity" evidence="4">
    <location>
        <begin position="623"/>
        <end position="634"/>
    </location>
</feature>
<feature type="compositionally biased region" description="Basic and acidic residues" evidence="4">
    <location>
        <begin position="213"/>
        <end position="229"/>
    </location>
</feature>
<feature type="region of interest" description="Disordered" evidence="4">
    <location>
        <begin position="549"/>
        <end position="578"/>
    </location>
</feature>
<dbReference type="CDD" id="cd01389">
    <property type="entry name" value="HMG-box_ROX1-like"/>
    <property type="match status" value="1"/>
</dbReference>
<dbReference type="PANTHER" id="PTHR45789:SF2">
    <property type="entry name" value="FI18025P1"/>
    <property type="match status" value="1"/>
</dbReference>
<dbReference type="InterPro" id="IPR051356">
    <property type="entry name" value="SOX/SOX-like_TF"/>
</dbReference>
<dbReference type="GO" id="GO:0000981">
    <property type="term" value="F:DNA-binding transcription factor activity, RNA polymerase II-specific"/>
    <property type="evidence" value="ECO:0007669"/>
    <property type="project" value="TreeGrafter"/>
</dbReference>
<feature type="domain" description="HMG box" evidence="5">
    <location>
        <begin position="96"/>
        <end position="165"/>
    </location>
</feature>
<feature type="compositionally biased region" description="Low complexity" evidence="4">
    <location>
        <begin position="422"/>
        <end position="432"/>
    </location>
</feature>
<feature type="compositionally biased region" description="Polar residues" evidence="4">
    <location>
        <begin position="27"/>
        <end position="54"/>
    </location>
</feature>
<dbReference type="SMART" id="SM00398">
    <property type="entry name" value="HMG"/>
    <property type="match status" value="1"/>
</dbReference>
<gene>
    <name evidence="6" type="ORF">CPB83DRAFT_860322</name>
</gene>
<evidence type="ECO:0000313" key="6">
    <source>
        <dbReference type="EMBL" id="KAF9524966.1"/>
    </source>
</evidence>
<feature type="region of interest" description="Disordered" evidence="4">
    <location>
        <begin position="599"/>
        <end position="634"/>
    </location>
</feature>
<feature type="region of interest" description="Disordered" evidence="4">
    <location>
        <begin position="177"/>
        <end position="229"/>
    </location>
</feature>
<protein>
    <recommendedName>
        <fullName evidence="5">HMG box domain-containing protein</fullName>
    </recommendedName>
</protein>
<dbReference type="InterPro" id="IPR009071">
    <property type="entry name" value="HMG_box_dom"/>
</dbReference>
<feature type="compositionally biased region" description="Basic and acidic residues" evidence="4">
    <location>
        <begin position="464"/>
        <end position="481"/>
    </location>
</feature>
<keyword evidence="2 3" id="KW-0539">Nucleus</keyword>
<dbReference type="OrthoDB" id="6247875at2759"/>
<dbReference type="GO" id="GO:0000978">
    <property type="term" value="F:RNA polymerase II cis-regulatory region sequence-specific DNA binding"/>
    <property type="evidence" value="ECO:0007669"/>
    <property type="project" value="TreeGrafter"/>
</dbReference>
<feature type="compositionally biased region" description="Low complexity" evidence="4">
    <location>
        <begin position="296"/>
        <end position="307"/>
    </location>
</feature>
<feature type="DNA-binding region" description="HMG box" evidence="3">
    <location>
        <begin position="96"/>
        <end position="165"/>
    </location>
</feature>
<evidence type="ECO:0000256" key="4">
    <source>
        <dbReference type="SAM" id="MobiDB-lite"/>
    </source>
</evidence>
<dbReference type="PANTHER" id="PTHR45789">
    <property type="entry name" value="FI18025P1"/>
    <property type="match status" value="1"/>
</dbReference>
<evidence type="ECO:0000256" key="2">
    <source>
        <dbReference type="ARBA" id="ARBA00023242"/>
    </source>
</evidence>
<dbReference type="SUPFAM" id="SSF47095">
    <property type="entry name" value="HMG-box"/>
    <property type="match status" value="1"/>
</dbReference>
<feature type="compositionally biased region" description="Polar residues" evidence="4">
    <location>
        <begin position="654"/>
        <end position="663"/>
    </location>
</feature>
<dbReference type="GO" id="GO:0005634">
    <property type="term" value="C:nucleus"/>
    <property type="evidence" value="ECO:0007669"/>
    <property type="project" value="UniProtKB-UniRule"/>
</dbReference>
<dbReference type="InterPro" id="IPR036910">
    <property type="entry name" value="HMG_box_dom_sf"/>
</dbReference>
<organism evidence="6 7">
    <name type="scientific">Crepidotus variabilis</name>
    <dbReference type="NCBI Taxonomy" id="179855"/>
    <lineage>
        <taxon>Eukaryota</taxon>
        <taxon>Fungi</taxon>
        <taxon>Dikarya</taxon>
        <taxon>Basidiomycota</taxon>
        <taxon>Agaricomycotina</taxon>
        <taxon>Agaricomycetes</taxon>
        <taxon>Agaricomycetidae</taxon>
        <taxon>Agaricales</taxon>
        <taxon>Agaricineae</taxon>
        <taxon>Crepidotaceae</taxon>
        <taxon>Crepidotus</taxon>
    </lineage>
</organism>
<proteinExistence type="predicted"/>
<evidence type="ECO:0000256" key="1">
    <source>
        <dbReference type="ARBA" id="ARBA00023125"/>
    </source>
</evidence>
<sequence>MPRDRGRGAINTEDVDEDDMPPIDGNPSLTYTFHSGMTPLSFTSHSAPTATQDVSPHPSKALISSPPPSPLTPSDESSMPAIQTRPHGKRRDPSYIPRPPNAFILFRSAFIRDQHIPGKVEGNHSKLSKIIGMYWKKLTPAEKEKWEAQALVAQEEHRARYPDWRFRPGANAMAKLKVGEGSTAASRRRSVRSRAKGSSTEDDELTEMVISDVKGKGKDKGKAREKGNRMASIEEKRCAKIAGFVAEGLKGEELEVAVKQWESDRHITRPETRPKKVKAVKSRLVSTKTPVRSDSDASLLPSPASPDMPVDETSEGSTPTHTQTTRTPTLDHRRLSPSSSHVNLTSVPLTQLFRRSLSAPAADQHSSHSRSSSDRSKESSTDNSSPASTEPTPGAWGKPLVLQGAPTGTNNDLNRRDNLPFSTPSSSSSTATYDAQRLTWQETENRRRLEDMQTPDSWWPQRPSTDESHSRFSFDTPKQRVEQSSVAFNTENMGYETEQQTPEYDRGYLEQYRSFEPVRDGSQNVEWTNLSATGSSRQGLVSIVKDPYEDDCDTDQQTVSQPPTLSIPPPTGNSYYFQPVSPVSPSAVPSSTFSTLSGWDGDSFKHPPTPITSARAWSDHTTSRSSPIPSPSINSSGWYNSSGMYAWGDHRPQLQHTPLSLDSQDWDRQEYRASSQMHLRTDPPRQVDFQEELRRMNRS</sequence>
<name>A0A9P6E912_9AGAR</name>
<dbReference type="Proteomes" id="UP000807306">
    <property type="component" value="Unassembled WGS sequence"/>
</dbReference>
<feature type="region of interest" description="Disordered" evidence="4">
    <location>
        <begin position="1"/>
        <end position="97"/>
    </location>
</feature>
<comment type="caution">
    <text evidence="6">The sequence shown here is derived from an EMBL/GenBank/DDBJ whole genome shotgun (WGS) entry which is preliminary data.</text>
</comment>